<evidence type="ECO:0000256" key="2">
    <source>
        <dbReference type="ARBA" id="ARBA00023002"/>
    </source>
</evidence>
<feature type="domain" description="FAD/NAD(P)-binding" evidence="3">
    <location>
        <begin position="3"/>
        <end position="233"/>
    </location>
</feature>
<dbReference type="SUPFAM" id="SSF51905">
    <property type="entry name" value="FAD/NAD(P)-binding domain"/>
    <property type="match status" value="1"/>
</dbReference>
<dbReference type="AlphaFoldDB" id="A0A1W1WD54"/>
<protein>
    <submittedName>
        <fullName evidence="4">Thioredoxin reductase (NADPH)</fullName>
    </submittedName>
</protein>
<name>A0A1W1WD54_SULTA</name>
<dbReference type="Gene3D" id="3.50.50.60">
    <property type="entry name" value="FAD/NAD(P)-binding domain"/>
    <property type="match status" value="2"/>
</dbReference>
<dbReference type="RefSeq" id="WP_020375558.1">
    <property type="nucleotide sequence ID" value="NZ_FWWY01000001.1"/>
</dbReference>
<dbReference type="GO" id="GO:0016491">
    <property type="term" value="F:oxidoreductase activity"/>
    <property type="evidence" value="ECO:0007669"/>
    <property type="project" value="UniProtKB-KW"/>
</dbReference>
<dbReference type="PANTHER" id="PTHR48105">
    <property type="entry name" value="THIOREDOXIN REDUCTASE 1-RELATED-RELATED"/>
    <property type="match status" value="1"/>
</dbReference>
<evidence type="ECO:0000256" key="1">
    <source>
        <dbReference type="ARBA" id="ARBA00022630"/>
    </source>
</evidence>
<dbReference type="InterPro" id="IPR050097">
    <property type="entry name" value="Ferredoxin-NADP_redctase_2"/>
</dbReference>
<dbReference type="PRINTS" id="PR00368">
    <property type="entry name" value="FADPNR"/>
</dbReference>
<gene>
    <name evidence="4" type="ORF">SAMN00768000_1544</name>
</gene>
<reference evidence="5" key="1">
    <citation type="submission" date="2017-04" db="EMBL/GenBank/DDBJ databases">
        <authorList>
            <person name="Varghese N."/>
            <person name="Submissions S."/>
        </authorList>
    </citation>
    <scope>NUCLEOTIDE SEQUENCE [LARGE SCALE GENOMIC DNA]</scope>
    <source>
        <strain evidence="5">DSM 9293</strain>
    </source>
</reference>
<evidence type="ECO:0000259" key="3">
    <source>
        <dbReference type="Pfam" id="PF07992"/>
    </source>
</evidence>
<dbReference type="Pfam" id="PF07992">
    <property type="entry name" value="Pyr_redox_2"/>
    <property type="match status" value="1"/>
</dbReference>
<dbReference type="InterPro" id="IPR036188">
    <property type="entry name" value="FAD/NAD-bd_sf"/>
</dbReference>
<keyword evidence="1" id="KW-0285">Flavoprotein</keyword>
<evidence type="ECO:0000313" key="5">
    <source>
        <dbReference type="Proteomes" id="UP000192660"/>
    </source>
</evidence>
<dbReference type="Proteomes" id="UP000192660">
    <property type="component" value="Unassembled WGS sequence"/>
</dbReference>
<dbReference type="OrthoDB" id="9806179at2"/>
<proteinExistence type="predicted"/>
<accession>A0A1W1WD54</accession>
<keyword evidence="5" id="KW-1185">Reference proteome</keyword>
<dbReference type="PRINTS" id="PR00469">
    <property type="entry name" value="PNDRDTASEII"/>
</dbReference>
<organism evidence="4 5">
    <name type="scientific">Sulfobacillus thermosulfidooxidans (strain DSM 9293 / VKM B-1269 / AT-1)</name>
    <dbReference type="NCBI Taxonomy" id="929705"/>
    <lineage>
        <taxon>Bacteria</taxon>
        <taxon>Bacillati</taxon>
        <taxon>Bacillota</taxon>
        <taxon>Clostridia</taxon>
        <taxon>Eubacteriales</taxon>
        <taxon>Clostridiales Family XVII. Incertae Sedis</taxon>
        <taxon>Sulfobacillus</taxon>
    </lineage>
</organism>
<sequence length="290" mass="32180">MAQVAVIGGGPGGVSCAIWLKRLGLEPVLYERGHIGGQLHDISLPIPDLPGEPLITARELIERLKHHLKTWEIPVFEGQEVIAYRDDQILVLKSGQEVYYPHIAYAPGLRIRELDIPGREWITQQSTSEILNMNTDLPILIVGGGDRAFEAAIRLAQAKRPVILIHRRDHFRARPDFQAKVQQLHIPIYVHTHLQSIESVPGALIAHVEQNGHDLSFPVSVVMVRIGMEPDIQPGLCPLPISDVVPLWPRAHVRCLGDAVSPVPFRSIVSAYASGMMAAKELVMNLRHHA</sequence>
<dbReference type="InterPro" id="IPR023753">
    <property type="entry name" value="FAD/NAD-binding_dom"/>
</dbReference>
<dbReference type="EMBL" id="FWWY01000001">
    <property type="protein sequence ID" value="SMC04248.1"/>
    <property type="molecule type" value="Genomic_DNA"/>
</dbReference>
<dbReference type="STRING" id="28034.BFX07_01660"/>
<keyword evidence="2" id="KW-0560">Oxidoreductase</keyword>
<evidence type="ECO:0000313" key="4">
    <source>
        <dbReference type="EMBL" id="SMC04248.1"/>
    </source>
</evidence>